<dbReference type="EMBL" id="LS483343">
    <property type="protein sequence ID" value="SQF40684.1"/>
    <property type="molecule type" value="Genomic_DNA"/>
</dbReference>
<reference evidence="3 4" key="1">
    <citation type="submission" date="2018-06" db="EMBL/GenBank/DDBJ databases">
        <authorList>
            <consortium name="Pathogen Informatics"/>
            <person name="Doyle S."/>
        </authorList>
    </citation>
    <scope>NUCLEOTIDE SEQUENCE [LARGE SCALE GENOMIC DNA]</scope>
    <source>
        <strain evidence="3 4">NCTC12278</strain>
    </source>
</reference>
<keyword evidence="4" id="KW-1185">Reference proteome</keyword>
<dbReference type="GO" id="GO:0004106">
    <property type="term" value="F:chorismate mutase activity"/>
    <property type="evidence" value="ECO:0007669"/>
    <property type="project" value="InterPro"/>
</dbReference>
<dbReference type="InterPro" id="IPR036979">
    <property type="entry name" value="CM_dom_sf"/>
</dbReference>
<evidence type="ECO:0000313" key="3">
    <source>
        <dbReference type="EMBL" id="SQF40684.1"/>
    </source>
</evidence>
<dbReference type="GO" id="GO:0046417">
    <property type="term" value="P:chorismate metabolic process"/>
    <property type="evidence" value="ECO:0007669"/>
    <property type="project" value="InterPro"/>
</dbReference>
<evidence type="ECO:0000256" key="1">
    <source>
        <dbReference type="ARBA" id="ARBA00023235"/>
    </source>
</evidence>
<proteinExistence type="predicted"/>
<gene>
    <name evidence="3" type="primary">aroH</name>
    <name evidence="3" type="ORF">NCTC12278_01259</name>
</gene>
<sequence>MNLEQIRDDIDALDGQLVALLERRMALVSQVAAYKKQTGKAILDSKREEELLAKVASLVSQPDFKDTILATYSAILQESRVYQVRKLAEEQ</sequence>
<dbReference type="SUPFAM" id="SSF48600">
    <property type="entry name" value="Chorismate mutase II"/>
    <property type="match status" value="1"/>
</dbReference>
<keyword evidence="1" id="KW-0413">Isomerase</keyword>
<dbReference type="SMART" id="SM00830">
    <property type="entry name" value="CM_2"/>
    <property type="match status" value="1"/>
</dbReference>
<dbReference type="STRING" id="1123303.GCA_000372425_00780"/>
<dbReference type="NCBIfam" id="TIGR01805">
    <property type="entry name" value="CM_mono_grmpos"/>
    <property type="match status" value="1"/>
</dbReference>
<dbReference type="GO" id="GO:0009697">
    <property type="term" value="P:salicylic acid biosynthetic process"/>
    <property type="evidence" value="ECO:0007669"/>
    <property type="project" value="TreeGrafter"/>
</dbReference>
<dbReference type="Pfam" id="PF01817">
    <property type="entry name" value="CM_2"/>
    <property type="match status" value="1"/>
</dbReference>
<dbReference type="PANTHER" id="PTHR38041">
    <property type="entry name" value="CHORISMATE MUTASE"/>
    <property type="match status" value="1"/>
</dbReference>
<dbReference type="PROSITE" id="PS51168">
    <property type="entry name" value="CHORISMATE_MUT_2"/>
    <property type="match status" value="1"/>
</dbReference>
<dbReference type="KEGG" id="sfer:NCTC12278_01259"/>
<dbReference type="OrthoDB" id="9802281at2"/>
<dbReference type="InterPro" id="IPR002701">
    <property type="entry name" value="CM_II_prokaryot"/>
</dbReference>
<dbReference type="InterPro" id="IPR036263">
    <property type="entry name" value="Chorismate_II_sf"/>
</dbReference>
<accession>A0A2X3VH38</accession>
<dbReference type="AlphaFoldDB" id="A0A2X3VH38"/>
<dbReference type="RefSeq" id="WP_018030108.1">
    <property type="nucleotide sequence ID" value="NZ_LS483343.1"/>
</dbReference>
<dbReference type="Gene3D" id="1.20.59.10">
    <property type="entry name" value="Chorismate mutase"/>
    <property type="match status" value="1"/>
</dbReference>
<evidence type="ECO:0000259" key="2">
    <source>
        <dbReference type="PROSITE" id="PS51168"/>
    </source>
</evidence>
<protein>
    <submittedName>
        <fullName evidence="3">Chorismate mutase</fullName>
    </submittedName>
</protein>
<evidence type="ECO:0000313" key="4">
    <source>
        <dbReference type="Proteomes" id="UP000249495"/>
    </source>
</evidence>
<feature type="domain" description="Chorismate mutase" evidence="2">
    <location>
        <begin position="1"/>
        <end position="87"/>
    </location>
</feature>
<organism evidence="3 4">
    <name type="scientific">Streptococcus ferus</name>
    <dbReference type="NCBI Taxonomy" id="1345"/>
    <lineage>
        <taxon>Bacteria</taxon>
        <taxon>Bacillati</taxon>
        <taxon>Bacillota</taxon>
        <taxon>Bacilli</taxon>
        <taxon>Lactobacillales</taxon>
        <taxon>Streptococcaceae</taxon>
        <taxon>Streptococcus</taxon>
    </lineage>
</organism>
<dbReference type="PANTHER" id="PTHR38041:SF1">
    <property type="entry name" value="CHORISMATE MUTASE"/>
    <property type="match status" value="1"/>
</dbReference>
<dbReference type="Proteomes" id="UP000249495">
    <property type="component" value="Chromosome 1"/>
</dbReference>
<dbReference type="InterPro" id="IPR051331">
    <property type="entry name" value="Chorismate_mutase-related"/>
</dbReference>
<name>A0A2X3VH38_9STRE</name>
<dbReference type="InterPro" id="IPR011279">
    <property type="entry name" value="Chorismate_mutase_GmP"/>
</dbReference>